<evidence type="ECO:0000256" key="7">
    <source>
        <dbReference type="PIRSR" id="PIRSR600821-52"/>
    </source>
</evidence>
<dbReference type="GO" id="GO:0008784">
    <property type="term" value="F:alanine racemase activity"/>
    <property type="evidence" value="ECO:0007669"/>
    <property type="project" value="UniProtKB-UniRule"/>
</dbReference>
<evidence type="ECO:0000256" key="5">
    <source>
        <dbReference type="HAMAP-Rule" id="MF_01201"/>
    </source>
</evidence>
<dbReference type="InterPro" id="IPR011079">
    <property type="entry name" value="Ala_racemase_C"/>
</dbReference>
<dbReference type="SUPFAM" id="SSF51419">
    <property type="entry name" value="PLP-binding barrel"/>
    <property type="match status" value="1"/>
</dbReference>
<dbReference type="eggNOG" id="COG0787">
    <property type="taxonomic scope" value="Bacteria"/>
</dbReference>
<evidence type="ECO:0000256" key="1">
    <source>
        <dbReference type="ARBA" id="ARBA00000316"/>
    </source>
</evidence>
<comment type="function">
    <text evidence="5">Catalyzes the interconversion of L-alanine and D-alanine. May also act on other amino acids.</text>
</comment>
<evidence type="ECO:0000313" key="9">
    <source>
        <dbReference type="EMBL" id="KNY27393.1"/>
    </source>
</evidence>
<accession>A0A0L6JNL0</accession>
<dbReference type="Pfam" id="PF00842">
    <property type="entry name" value="Ala_racemase_C"/>
    <property type="match status" value="1"/>
</dbReference>
<keyword evidence="10" id="KW-1185">Reference proteome</keyword>
<dbReference type="PANTHER" id="PTHR30511">
    <property type="entry name" value="ALANINE RACEMASE"/>
    <property type="match status" value="1"/>
</dbReference>
<evidence type="ECO:0000256" key="4">
    <source>
        <dbReference type="ARBA" id="ARBA00023235"/>
    </source>
</evidence>
<feature type="domain" description="Alanine racemase C-terminal" evidence="8">
    <location>
        <begin position="247"/>
        <end position="376"/>
    </location>
</feature>
<dbReference type="Gene3D" id="3.20.20.10">
    <property type="entry name" value="Alanine racemase"/>
    <property type="match status" value="1"/>
</dbReference>
<dbReference type="GO" id="GO:0005829">
    <property type="term" value="C:cytosol"/>
    <property type="evidence" value="ECO:0007669"/>
    <property type="project" value="TreeGrafter"/>
</dbReference>
<dbReference type="InterPro" id="IPR029066">
    <property type="entry name" value="PLP-binding_barrel"/>
</dbReference>
<dbReference type="RefSeq" id="WP_036942814.1">
    <property type="nucleotide sequence ID" value="NZ_JQKC01000019.1"/>
</dbReference>
<evidence type="ECO:0000256" key="6">
    <source>
        <dbReference type="PIRSR" id="PIRSR600821-50"/>
    </source>
</evidence>
<evidence type="ECO:0000256" key="3">
    <source>
        <dbReference type="ARBA" id="ARBA00022898"/>
    </source>
</evidence>
<reference evidence="10" key="1">
    <citation type="submission" date="2015-07" db="EMBL/GenBank/DDBJ databases">
        <title>Near-Complete Genome Sequence of the Cellulolytic Bacterium Bacteroides (Pseudobacteroides) cellulosolvens ATCC 35603.</title>
        <authorList>
            <person name="Dassa B."/>
            <person name="Utturkar S.M."/>
            <person name="Klingeman D.M."/>
            <person name="Hurt R.A."/>
            <person name="Keller M."/>
            <person name="Xu J."/>
            <person name="Reddy Y.H.K."/>
            <person name="Borovok I."/>
            <person name="Grinberg I.R."/>
            <person name="Lamed R."/>
            <person name="Zhivin O."/>
            <person name="Bayer E.A."/>
            <person name="Brown S.D."/>
        </authorList>
    </citation>
    <scope>NUCLEOTIDE SEQUENCE [LARGE SCALE GENOMIC DNA]</scope>
    <source>
        <strain evidence="10">DSM 2933</strain>
    </source>
</reference>
<dbReference type="Proteomes" id="UP000036923">
    <property type="component" value="Unassembled WGS sequence"/>
</dbReference>
<dbReference type="PROSITE" id="PS00395">
    <property type="entry name" value="ALANINE_RACEMASE"/>
    <property type="match status" value="1"/>
</dbReference>
<dbReference type="EC" id="5.1.1.1" evidence="5"/>
<dbReference type="SMART" id="SM01005">
    <property type="entry name" value="Ala_racemase_C"/>
    <property type="match status" value="1"/>
</dbReference>
<keyword evidence="4 5" id="KW-0413">Isomerase</keyword>
<dbReference type="CDD" id="cd00430">
    <property type="entry name" value="PLPDE_III_AR"/>
    <property type="match status" value="1"/>
</dbReference>
<sequence>MGQKFNRAWAEVDLDAIAHNLREIRRITNKKSEIMGVVKADAYGHGVMEVVRTILENGATCLAVSMLDEAIQLRKNNIDVPILILSYTDPIRVADIIKYNVTQAVFSHDLARALSEEAVRQKKNVKIHIKIDTGMTRVGFMPGYSAVKNVLEISKLPRIIIEGLFTHFASADELDKSYTNMQFERFMGICSELNRIGVYIPVKHVANSAAIIEFPNMHLNLVRPGIIQYGMYPSNEVDAKKINLKSAMTLKANVILVKEVENNTCISYGRTFKTSRVSKIATIPIGYADGYTRLMSNKGKVLINGEFAPVVGRICMDQCLVDVTDLKSEVKVGDEVVLFGKQGNNEITVEEIASIMGTINYEVVCIIGKRIPRVYLKGGNIQKVLNYLI</sequence>
<comment type="catalytic activity">
    <reaction evidence="1 5">
        <text>L-alanine = D-alanine</text>
        <dbReference type="Rhea" id="RHEA:20249"/>
        <dbReference type="ChEBI" id="CHEBI:57416"/>
        <dbReference type="ChEBI" id="CHEBI:57972"/>
        <dbReference type="EC" id="5.1.1.1"/>
    </reaction>
</comment>
<dbReference type="FunFam" id="2.40.37.10:FF:000006">
    <property type="entry name" value="Alanine racemase"/>
    <property type="match status" value="1"/>
</dbReference>
<dbReference type="HAMAP" id="MF_01201">
    <property type="entry name" value="Ala_racemase"/>
    <property type="match status" value="1"/>
</dbReference>
<evidence type="ECO:0000259" key="8">
    <source>
        <dbReference type="SMART" id="SM01005"/>
    </source>
</evidence>
<dbReference type="GO" id="GO:0009252">
    <property type="term" value="P:peptidoglycan biosynthetic process"/>
    <property type="evidence" value="ECO:0007669"/>
    <property type="project" value="TreeGrafter"/>
</dbReference>
<dbReference type="PANTHER" id="PTHR30511:SF0">
    <property type="entry name" value="ALANINE RACEMASE, CATABOLIC-RELATED"/>
    <property type="match status" value="1"/>
</dbReference>
<evidence type="ECO:0000256" key="2">
    <source>
        <dbReference type="ARBA" id="ARBA00001933"/>
    </source>
</evidence>
<feature type="modified residue" description="N6-(pyridoxal phosphate)lysine" evidence="5 6">
    <location>
        <position position="39"/>
    </location>
</feature>
<dbReference type="STRING" id="398512.Bccel_2664"/>
<organism evidence="9 10">
    <name type="scientific">Pseudobacteroides cellulosolvens ATCC 35603 = DSM 2933</name>
    <dbReference type="NCBI Taxonomy" id="398512"/>
    <lineage>
        <taxon>Bacteria</taxon>
        <taxon>Bacillati</taxon>
        <taxon>Bacillota</taxon>
        <taxon>Clostridia</taxon>
        <taxon>Eubacteriales</taxon>
        <taxon>Oscillospiraceae</taxon>
        <taxon>Pseudobacteroides</taxon>
    </lineage>
</organism>
<feature type="active site" description="Proton acceptor; specific for D-alanine" evidence="5">
    <location>
        <position position="39"/>
    </location>
</feature>
<proteinExistence type="inferred from homology"/>
<dbReference type="OrthoDB" id="9813814at2"/>
<evidence type="ECO:0000313" key="10">
    <source>
        <dbReference type="Proteomes" id="UP000036923"/>
    </source>
</evidence>
<dbReference type="FunFam" id="3.20.20.10:FF:000002">
    <property type="entry name" value="Alanine racemase"/>
    <property type="match status" value="1"/>
</dbReference>
<dbReference type="SUPFAM" id="SSF50621">
    <property type="entry name" value="Alanine racemase C-terminal domain-like"/>
    <property type="match status" value="1"/>
</dbReference>
<dbReference type="GO" id="GO:0030632">
    <property type="term" value="P:D-alanine biosynthetic process"/>
    <property type="evidence" value="ECO:0007669"/>
    <property type="project" value="UniProtKB-UniRule"/>
</dbReference>
<feature type="binding site" evidence="5 7">
    <location>
        <position position="137"/>
    </location>
    <ligand>
        <name>substrate</name>
    </ligand>
</feature>
<dbReference type="NCBIfam" id="TIGR00492">
    <property type="entry name" value="alr"/>
    <property type="match status" value="1"/>
</dbReference>
<comment type="pathway">
    <text evidence="5">Amino-acid biosynthesis; D-alanine biosynthesis; D-alanine from L-alanine: step 1/1.</text>
</comment>
<dbReference type="AlphaFoldDB" id="A0A0L6JNL0"/>
<keyword evidence="3 5" id="KW-0663">Pyridoxal phosphate</keyword>
<dbReference type="UniPathway" id="UPA00042">
    <property type="reaction ID" value="UER00497"/>
</dbReference>
<protein>
    <recommendedName>
        <fullName evidence="5">Alanine racemase</fullName>
        <ecNumber evidence="5">5.1.1.1</ecNumber>
    </recommendedName>
</protein>
<feature type="binding site" evidence="5 7">
    <location>
        <position position="316"/>
    </location>
    <ligand>
        <name>substrate</name>
    </ligand>
</feature>
<feature type="active site" description="Proton acceptor; specific for L-alanine" evidence="5">
    <location>
        <position position="268"/>
    </location>
</feature>
<dbReference type="PATRIC" id="fig|398512.5.peg.2773"/>
<dbReference type="InterPro" id="IPR001608">
    <property type="entry name" value="Ala_racemase_N"/>
</dbReference>
<dbReference type="GO" id="GO:0030170">
    <property type="term" value="F:pyridoxal phosphate binding"/>
    <property type="evidence" value="ECO:0007669"/>
    <property type="project" value="UniProtKB-UniRule"/>
</dbReference>
<dbReference type="PRINTS" id="PR00992">
    <property type="entry name" value="ALARACEMASE"/>
</dbReference>
<dbReference type="Pfam" id="PF01168">
    <property type="entry name" value="Ala_racemase_N"/>
    <property type="match status" value="1"/>
</dbReference>
<comment type="cofactor">
    <cofactor evidence="2 5 6">
        <name>pyridoxal 5'-phosphate</name>
        <dbReference type="ChEBI" id="CHEBI:597326"/>
    </cofactor>
</comment>
<comment type="caution">
    <text evidence="9">The sequence shown here is derived from an EMBL/GenBank/DDBJ whole genome shotgun (WGS) entry which is preliminary data.</text>
</comment>
<dbReference type="EMBL" id="LGTC01000001">
    <property type="protein sequence ID" value="KNY27393.1"/>
    <property type="molecule type" value="Genomic_DNA"/>
</dbReference>
<dbReference type="Gene3D" id="2.40.37.10">
    <property type="entry name" value="Lyase, Ornithine Decarboxylase, Chain A, domain 1"/>
    <property type="match status" value="1"/>
</dbReference>
<dbReference type="InterPro" id="IPR000821">
    <property type="entry name" value="Ala_racemase"/>
</dbReference>
<name>A0A0L6JNL0_9FIRM</name>
<dbReference type="InterPro" id="IPR020622">
    <property type="entry name" value="Ala_racemase_pyridoxalP-BS"/>
</dbReference>
<gene>
    <name evidence="9" type="ORF">Bccel_2664</name>
</gene>
<dbReference type="InterPro" id="IPR009006">
    <property type="entry name" value="Ala_racemase/Decarboxylase_C"/>
</dbReference>
<comment type="similarity">
    <text evidence="5">Belongs to the alanine racemase family.</text>
</comment>